<reference evidence="2 3" key="1">
    <citation type="journal article" date="2020" name="FEMS Microbiol. Ecol.">
        <title>Temporal dynamics of bacterial communities during seed development and maturation.</title>
        <authorList>
            <person name="Chesneau G."/>
            <person name="Torres-Cortes G."/>
            <person name="Briand M."/>
            <person name="Darrasse A."/>
            <person name="Preveaux A."/>
            <person name="Marais C."/>
            <person name="Jacques M.A."/>
            <person name="Shade A."/>
            <person name="Barret M."/>
        </authorList>
    </citation>
    <scope>NUCLEOTIDE SEQUENCE [LARGE SCALE GENOMIC DNA]</scope>
    <source>
        <strain evidence="2 3">CFBP13723</strain>
    </source>
</reference>
<organism evidence="2 3">
    <name type="scientific">Pseudomonas lutea</name>
    <dbReference type="NCBI Taxonomy" id="243924"/>
    <lineage>
        <taxon>Bacteria</taxon>
        <taxon>Pseudomonadati</taxon>
        <taxon>Pseudomonadota</taxon>
        <taxon>Gammaproteobacteria</taxon>
        <taxon>Pseudomonadales</taxon>
        <taxon>Pseudomonadaceae</taxon>
        <taxon>Pseudomonas</taxon>
    </lineage>
</organism>
<protein>
    <recommendedName>
        <fullName evidence="4">Lipoprotein</fullName>
    </recommendedName>
</protein>
<dbReference type="RefSeq" id="WP_191943216.1">
    <property type="nucleotide sequence ID" value="NZ_JACYNP010000002.1"/>
</dbReference>
<comment type="caution">
    <text evidence="2">The sequence shown here is derived from an EMBL/GenBank/DDBJ whole genome shotgun (WGS) entry which is preliminary data.</text>
</comment>
<evidence type="ECO:0008006" key="4">
    <source>
        <dbReference type="Google" id="ProtNLM"/>
    </source>
</evidence>
<gene>
    <name evidence="2" type="ORF">IFT62_04565</name>
</gene>
<feature type="chain" id="PRO_5046344599" description="Lipoprotein" evidence="1">
    <location>
        <begin position="21"/>
        <end position="162"/>
    </location>
</feature>
<name>A0ABR9A390_9PSED</name>
<feature type="signal peptide" evidence="1">
    <location>
        <begin position="1"/>
        <end position="20"/>
    </location>
</feature>
<evidence type="ECO:0000256" key="1">
    <source>
        <dbReference type="SAM" id="SignalP"/>
    </source>
</evidence>
<keyword evidence="1" id="KW-0732">Signal</keyword>
<accession>A0ABR9A390</accession>
<keyword evidence="3" id="KW-1185">Reference proteome</keyword>
<dbReference type="EMBL" id="JACYNP010000002">
    <property type="protein sequence ID" value="MBD8120476.1"/>
    <property type="molecule type" value="Genomic_DNA"/>
</dbReference>
<evidence type="ECO:0000313" key="3">
    <source>
        <dbReference type="Proteomes" id="UP000625247"/>
    </source>
</evidence>
<proteinExistence type="predicted"/>
<dbReference type="Proteomes" id="UP000625247">
    <property type="component" value="Unassembled WGS sequence"/>
</dbReference>
<sequence>MMLRFVVGVAGLWCSINCFAELRPQSAAELCTVLNDTHLRANEWTVRNIGQEGCSSGARPISSDRVDGNTISFSAEGIDGIPNRVKLILDVVQPSDDDAARRELVKATKRLSVRVLGLSIPHAFDEAILKAAPISLAVGSGRASLTRTVVGKKSYLLTVVME</sequence>
<evidence type="ECO:0000313" key="2">
    <source>
        <dbReference type="EMBL" id="MBD8120476.1"/>
    </source>
</evidence>